<feature type="region of interest" description="Disordered" evidence="1">
    <location>
        <begin position="51"/>
        <end position="97"/>
    </location>
</feature>
<sequence>MDTEIPGPIMNAVEVRAPRVQPSRAAKDNRSTQRLTAMLLGNSYDYAITDDDDDDSLSHAGPHSQPPHFGCRQRGGSESGRNFQKQNLASNPSSNMLIPPKMKMGKNMSIGAFCLEHNVAAEVGDRLKAHGFRYSRSFQFVQLDELKEIGFMLGEIAELRAAVAEWVGV</sequence>
<evidence type="ECO:0000256" key="1">
    <source>
        <dbReference type="SAM" id="MobiDB-lite"/>
    </source>
</evidence>
<dbReference type="AlphaFoldDB" id="A0AAD7BHT6"/>
<feature type="compositionally biased region" description="Polar residues" evidence="1">
    <location>
        <begin position="79"/>
        <end position="96"/>
    </location>
</feature>
<keyword evidence="3" id="KW-1185">Reference proteome</keyword>
<dbReference type="Proteomes" id="UP001221142">
    <property type="component" value="Unassembled WGS sequence"/>
</dbReference>
<gene>
    <name evidence="2" type="ORF">FB45DRAFT_1093316</name>
</gene>
<reference evidence="2" key="1">
    <citation type="submission" date="2023-03" db="EMBL/GenBank/DDBJ databases">
        <title>Massive genome expansion in bonnet fungi (Mycena s.s.) driven by repeated elements and novel gene families across ecological guilds.</title>
        <authorList>
            <consortium name="Lawrence Berkeley National Laboratory"/>
            <person name="Harder C.B."/>
            <person name="Miyauchi S."/>
            <person name="Viragh M."/>
            <person name="Kuo A."/>
            <person name="Thoen E."/>
            <person name="Andreopoulos B."/>
            <person name="Lu D."/>
            <person name="Skrede I."/>
            <person name="Drula E."/>
            <person name="Henrissat B."/>
            <person name="Morin E."/>
            <person name="Kohler A."/>
            <person name="Barry K."/>
            <person name="LaButti K."/>
            <person name="Morin E."/>
            <person name="Salamov A."/>
            <person name="Lipzen A."/>
            <person name="Mereny Z."/>
            <person name="Hegedus B."/>
            <person name="Baldrian P."/>
            <person name="Stursova M."/>
            <person name="Weitz H."/>
            <person name="Taylor A."/>
            <person name="Grigoriev I.V."/>
            <person name="Nagy L.G."/>
            <person name="Martin F."/>
            <person name="Kauserud H."/>
        </authorList>
    </citation>
    <scope>NUCLEOTIDE SEQUENCE</scope>
    <source>
        <strain evidence="2">9284</strain>
    </source>
</reference>
<evidence type="ECO:0000313" key="3">
    <source>
        <dbReference type="Proteomes" id="UP001221142"/>
    </source>
</evidence>
<name>A0AAD7BHT6_9AGAR</name>
<protein>
    <submittedName>
        <fullName evidence="2">Uncharacterized protein</fullName>
    </submittedName>
</protein>
<proteinExistence type="predicted"/>
<comment type="caution">
    <text evidence="2">The sequence shown here is derived from an EMBL/GenBank/DDBJ whole genome shotgun (WGS) entry which is preliminary data.</text>
</comment>
<organism evidence="2 3">
    <name type="scientific">Roridomyces roridus</name>
    <dbReference type="NCBI Taxonomy" id="1738132"/>
    <lineage>
        <taxon>Eukaryota</taxon>
        <taxon>Fungi</taxon>
        <taxon>Dikarya</taxon>
        <taxon>Basidiomycota</taxon>
        <taxon>Agaricomycotina</taxon>
        <taxon>Agaricomycetes</taxon>
        <taxon>Agaricomycetidae</taxon>
        <taxon>Agaricales</taxon>
        <taxon>Marasmiineae</taxon>
        <taxon>Mycenaceae</taxon>
        <taxon>Roridomyces</taxon>
    </lineage>
</organism>
<evidence type="ECO:0000313" key="2">
    <source>
        <dbReference type="EMBL" id="KAJ7621440.1"/>
    </source>
</evidence>
<dbReference type="EMBL" id="JARKIF010000016">
    <property type="protein sequence ID" value="KAJ7621440.1"/>
    <property type="molecule type" value="Genomic_DNA"/>
</dbReference>
<accession>A0AAD7BHT6</accession>